<organism evidence="3 4">
    <name type="scientific">Pseudoroseomonas ludipueritiae</name>
    <dbReference type="NCBI Taxonomy" id="198093"/>
    <lineage>
        <taxon>Bacteria</taxon>
        <taxon>Pseudomonadati</taxon>
        <taxon>Pseudomonadota</taxon>
        <taxon>Alphaproteobacteria</taxon>
        <taxon>Acetobacterales</taxon>
        <taxon>Acetobacteraceae</taxon>
        <taxon>Pseudoroseomonas</taxon>
    </lineage>
</organism>
<dbReference type="EMBL" id="JACTUZ010000158">
    <property type="protein sequence ID" value="MBC9179558.1"/>
    <property type="molecule type" value="Genomic_DNA"/>
</dbReference>
<name>A0ABR7RD03_9PROT</name>
<protein>
    <recommendedName>
        <fullName evidence="5">Energy transducer TonB</fullName>
    </recommendedName>
</protein>
<feature type="non-terminal residue" evidence="3">
    <location>
        <position position="96"/>
    </location>
</feature>
<evidence type="ECO:0000256" key="1">
    <source>
        <dbReference type="SAM" id="MobiDB-lite"/>
    </source>
</evidence>
<feature type="region of interest" description="Disordered" evidence="1">
    <location>
        <begin position="47"/>
        <end position="96"/>
    </location>
</feature>
<keyword evidence="4" id="KW-1185">Reference proteome</keyword>
<keyword evidence="2" id="KW-1133">Transmembrane helix</keyword>
<evidence type="ECO:0000313" key="3">
    <source>
        <dbReference type="EMBL" id="MBC9179558.1"/>
    </source>
</evidence>
<gene>
    <name evidence="3" type="ORF">IBL25_21690</name>
</gene>
<evidence type="ECO:0000313" key="4">
    <source>
        <dbReference type="Proteomes" id="UP000603940"/>
    </source>
</evidence>
<feature type="transmembrane region" description="Helical" evidence="2">
    <location>
        <begin position="6"/>
        <end position="28"/>
    </location>
</feature>
<keyword evidence="2" id="KW-0812">Transmembrane</keyword>
<evidence type="ECO:0008006" key="5">
    <source>
        <dbReference type="Google" id="ProtNLM"/>
    </source>
</evidence>
<keyword evidence="2" id="KW-0472">Membrane</keyword>
<reference evidence="3 4" key="1">
    <citation type="journal article" date="2009" name="Int. J. Syst. Evol. Microbiol.">
        <title>Transfer of Teichococcus ludipueritiae and Muricoccus roseus to the genus Roseomonas, as Roseomonas ludipueritiae comb. nov. and Roseomonas rosea comb. nov., respectively, and emended description of the genus Roseomonas.</title>
        <authorList>
            <person name="Sanchez-Porro C."/>
            <person name="Gallego V."/>
            <person name="Busse H.J."/>
            <person name="Kampfer P."/>
            <person name="Ventosa A."/>
        </authorList>
    </citation>
    <scope>NUCLEOTIDE SEQUENCE [LARGE SCALE GENOMIC DNA]</scope>
    <source>
        <strain evidence="3 4">DSM 14915</strain>
    </source>
</reference>
<dbReference type="Proteomes" id="UP000603940">
    <property type="component" value="Unassembled WGS sequence"/>
</dbReference>
<feature type="compositionally biased region" description="Pro residues" evidence="1">
    <location>
        <begin position="58"/>
        <end position="69"/>
    </location>
</feature>
<comment type="caution">
    <text evidence="3">The sequence shown here is derived from an EMBL/GenBank/DDBJ whole genome shotgun (WGS) entry which is preliminary data.</text>
</comment>
<sequence length="96" mass="10036">MARSGLRFWATVSAALHALIALLLLIGLPKPELQEPQEQAITVELMPADNPQLAQAPNPLPLPAPPAPEQAPDATQPVTPDLPQSATPTPPPPPPP</sequence>
<evidence type="ECO:0000256" key="2">
    <source>
        <dbReference type="SAM" id="Phobius"/>
    </source>
</evidence>
<proteinExistence type="predicted"/>
<accession>A0ABR7RD03</accession>